<dbReference type="PANTHER" id="PTHR43877:SF2">
    <property type="entry name" value="AMINOALKYLPHOSPHONATE N-ACETYLTRANSFERASE-RELATED"/>
    <property type="match status" value="1"/>
</dbReference>
<dbReference type="InterPro" id="IPR050832">
    <property type="entry name" value="Bact_Acetyltransf"/>
</dbReference>
<protein>
    <submittedName>
        <fullName evidence="4">Ribosomal protein S18 acetylase RimI-like enzyme</fullName>
    </submittedName>
</protein>
<evidence type="ECO:0000259" key="3">
    <source>
        <dbReference type="PROSITE" id="PS51186"/>
    </source>
</evidence>
<dbReference type="GO" id="GO:0016747">
    <property type="term" value="F:acyltransferase activity, transferring groups other than amino-acyl groups"/>
    <property type="evidence" value="ECO:0007669"/>
    <property type="project" value="InterPro"/>
</dbReference>
<proteinExistence type="predicted"/>
<dbReference type="Pfam" id="PF00583">
    <property type="entry name" value="Acetyltransf_1"/>
    <property type="match status" value="1"/>
</dbReference>
<evidence type="ECO:0000256" key="2">
    <source>
        <dbReference type="ARBA" id="ARBA00023315"/>
    </source>
</evidence>
<dbReference type="CDD" id="cd04301">
    <property type="entry name" value="NAT_SF"/>
    <property type="match status" value="1"/>
</dbReference>
<dbReference type="GO" id="GO:0005840">
    <property type="term" value="C:ribosome"/>
    <property type="evidence" value="ECO:0007669"/>
    <property type="project" value="UniProtKB-KW"/>
</dbReference>
<gene>
    <name evidence="4" type="ORF">BJ992_003362</name>
</gene>
<dbReference type="PROSITE" id="PS51186">
    <property type="entry name" value="GNAT"/>
    <property type="match status" value="1"/>
</dbReference>
<organism evidence="4 5">
    <name type="scientific">Sphaerisporangium rubeum</name>
    <dbReference type="NCBI Taxonomy" id="321317"/>
    <lineage>
        <taxon>Bacteria</taxon>
        <taxon>Bacillati</taxon>
        <taxon>Actinomycetota</taxon>
        <taxon>Actinomycetes</taxon>
        <taxon>Streptosporangiales</taxon>
        <taxon>Streptosporangiaceae</taxon>
        <taxon>Sphaerisporangium</taxon>
    </lineage>
</organism>
<keyword evidence="2" id="KW-0012">Acyltransferase</keyword>
<dbReference type="EMBL" id="JACHIU010000001">
    <property type="protein sequence ID" value="MBB6473931.1"/>
    <property type="molecule type" value="Genomic_DNA"/>
</dbReference>
<name>A0A7X0M8J1_9ACTN</name>
<evidence type="ECO:0000313" key="5">
    <source>
        <dbReference type="Proteomes" id="UP000555564"/>
    </source>
</evidence>
<dbReference type="PANTHER" id="PTHR43877">
    <property type="entry name" value="AMINOALKYLPHOSPHONATE N-ACETYLTRANSFERASE-RELATED-RELATED"/>
    <property type="match status" value="1"/>
</dbReference>
<dbReference type="InterPro" id="IPR000182">
    <property type="entry name" value="GNAT_dom"/>
</dbReference>
<keyword evidence="4" id="KW-0689">Ribosomal protein</keyword>
<sequence length="164" mass="17218">MIVRDAHPGEMTTVGDLRVAAYQAEGLLDAHPAYARTLRALGADGHGEVLVAAEDDRLLGTAMLDPFHPGSELATGPHEAEMRALAVAPEAQGRGVGATLIRAVLGRAAGRGATSLLLSTQPAMRTAQRLYLAQGFTRLPARDWAPVPGFTLLAFGRSLDGLKD</sequence>
<dbReference type="InterPro" id="IPR016181">
    <property type="entry name" value="Acyl_CoA_acyltransferase"/>
</dbReference>
<keyword evidence="5" id="KW-1185">Reference proteome</keyword>
<accession>A0A7X0M8J1</accession>
<keyword evidence="1" id="KW-0808">Transferase</keyword>
<evidence type="ECO:0000313" key="4">
    <source>
        <dbReference type="EMBL" id="MBB6473931.1"/>
    </source>
</evidence>
<reference evidence="4 5" key="1">
    <citation type="submission" date="2020-08" db="EMBL/GenBank/DDBJ databases">
        <title>Sequencing the genomes of 1000 actinobacteria strains.</title>
        <authorList>
            <person name="Klenk H.-P."/>
        </authorList>
    </citation>
    <scope>NUCLEOTIDE SEQUENCE [LARGE SCALE GENOMIC DNA]</scope>
    <source>
        <strain evidence="4 5">DSM 44936</strain>
    </source>
</reference>
<dbReference type="RefSeq" id="WP_184981997.1">
    <property type="nucleotide sequence ID" value="NZ_BAAALO010000078.1"/>
</dbReference>
<dbReference type="Gene3D" id="3.40.630.30">
    <property type="match status" value="1"/>
</dbReference>
<comment type="caution">
    <text evidence="4">The sequence shown here is derived from an EMBL/GenBank/DDBJ whole genome shotgun (WGS) entry which is preliminary data.</text>
</comment>
<feature type="domain" description="N-acetyltransferase" evidence="3">
    <location>
        <begin position="1"/>
        <end position="160"/>
    </location>
</feature>
<keyword evidence="4" id="KW-0687">Ribonucleoprotein</keyword>
<evidence type="ECO:0000256" key="1">
    <source>
        <dbReference type="ARBA" id="ARBA00022679"/>
    </source>
</evidence>
<dbReference type="Proteomes" id="UP000555564">
    <property type="component" value="Unassembled WGS sequence"/>
</dbReference>
<dbReference type="AlphaFoldDB" id="A0A7X0M8J1"/>
<dbReference type="SUPFAM" id="SSF55729">
    <property type="entry name" value="Acyl-CoA N-acyltransferases (Nat)"/>
    <property type="match status" value="1"/>
</dbReference>